<comment type="caution">
    <text evidence="1">The sequence shown here is derived from an EMBL/GenBank/DDBJ whole genome shotgun (WGS) entry which is preliminary data.</text>
</comment>
<reference evidence="1" key="1">
    <citation type="submission" date="2023-07" db="EMBL/GenBank/DDBJ databases">
        <title>Mycolicibacterium sp. nov., a novel bacterial species.</title>
        <authorList>
            <person name="Cao Y."/>
        </authorList>
    </citation>
    <scope>NUCLEOTIDE SEQUENCE</scope>
    <source>
        <strain evidence="1">KC 300</strain>
    </source>
</reference>
<proteinExistence type="predicted"/>
<accession>A0ABT8UE34</accession>
<organism evidence="1 2">
    <name type="scientific">Mycolicibacterium arseniciresistens</name>
    <dbReference type="NCBI Taxonomy" id="3062257"/>
    <lineage>
        <taxon>Bacteria</taxon>
        <taxon>Bacillati</taxon>
        <taxon>Actinomycetota</taxon>
        <taxon>Actinomycetes</taxon>
        <taxon>Mycobacteriales</taxon>
        <taxon>Mycobacteriaceae</taxon>
        <taxon>Mycolicibacterium</taxon>
    </lineage>
</organism>
<dbReference type="EMBL" id="JAUMSQ010000051">
    <property type="protein sequence ID" value="MDO3636047.1"/>
    <property type="molecule type" value="Genomic_DNA"/>
</dbReference>
<dbReference type="RefSeq" id="WP_302913900.1">
    <property type="nucleotide sequence ID" value="NZ_JAUMSQ010000051.1"/>
</dbReference>
<dbReference type="Pfam" id="PF13289">
    <property type="entry name" value="SIR2_2"/>
    <property type="match status" value="1"/>
</dbReference>
<dbReference type="SUPFAM" id="SSF52467">
    <property type="entry name" value="DHS-like NAD/FAD-binding domain"/>
    <property type="match status" value="1"/>
</dbReference>
<name>A0ABT8UE34_9MYCO</name>
<dbReference type="InterPro" id="IPR029035">
    <property type="entry name" value="DHS-like_NAD/FAD-binding_dom"/>
</dbReference>
<keyword evidence="2" id="KW-1185">Reference proteome</keyword>
<gene>
    <name evidence="1" type="ORF">Q2100_09860</name>
</gene>
<protein>
    <submittedName>
        <fullName evidence="1">SIR2 family protein</fullName>
    </submittedName>
</protein>
<sequence length="607" mass="65652">MSVAVVDLGTFSRQWAVEGRRIAWLFGAGASASAQVPTAGQVVLDLLSRLYADAHHLVHQDLNLGDENTRRSIFAYYDGINGMPPIGDPSDYSTAFSLALPDDGPRRQYLRSLFNDRLPSYGQRVLGALIAEGLVDLGLTTNFDDLIEQAAETARAALTTSSRPRLGIAALGDPGRAGLALSDDDFPLLVKLHGDFREHALKNLDSELQSQDAKLRQAFLDSSRRFGLAVIGYSGRDASVMTMLNDAVATADALPGGLWWLTRDSSSALPAVAELMERADAAGVTARFVTIENFDETFASLGRTATLKPALRSHVDQLRTTARVVDAALPAIEAGDFPILRMNALPILSSPTRALRATLQPRTTLDAVRDGLHAARWRGALATSGERVLALGSATQLASALPLTGLPSGVTINCHREDAPTLERAVTSEALTRGLARRLPVRALIRDRGHQLIIRPASADRPDSAAQASARQALIRAYGDPLNGVCPNKLGRGPDGQRRMFAEGVRLNVEWRLDQLWLLFVPHTWVSPVDRTNDAGRGGDPASAWRKERWVNRRNEKWAEIIAAWASILAPEAETKIAVLPPGSESDAIVSQEFVLSSTTAYSRVAR</sequence>
<dbReference type="Proteomes" id="UP001168823">
    <property type="component" value="Unassembled WGS sequence"/>
</dbReference>
<dbReference type="Gene3D" id="3.40.50.1220">
    <property type="entry name" value="TPP-binding domain"/>
    <property type="match status" value="1"/>
</dbReference>
<evidence type="ECO:0000313" key="2">
    <source>
        <dbReference type="Proteomes" id="UP001168823"/>
    </source>
</evidence>
<evidence type="ECO:0000313" key="1">
    <source>
        <dbReference type="EMBL" id="MDO3636047.1"/>
    </source>
</evidence>